<dbReference type="PANTHER" id="PTHR22911:SF103">
    <property type="entry name" value="BLR2811 PROTEIN"/>
    <property type="match status" value="1"/>
</dbReference>
<feature type="transmembrane region" description="Helical" evidence="1">
    <location>
        <begin position="160"/>
        <end position="178"/>
    </location>
</feature>
<feature type="transmembrane region" description="Helical" evidence="1">
    <location>
        <begin position="135"/>
        <end position="154"/>
    </location>
</feature>
<evidence type="ECO:0000259" key="2">
    <source>
        <dbReference type="Pfam" id="PF00892"/>
    </source>
</evidence>
<keyword evidence="4" id="KW-1185">Reference proteome</keyword>
<protein>
    <submittedName>
        <fullName evidence="3">EamA/RhaT family transporter</fullName>
    </submittedName>
</protein>
<feature type="transmembrane region" description="Helical" evidence="1">
    <location>
        <begin position="271"/>
        <end position="289"/>
    </location>
</feature>
<evidence type="ECO:0000313" key="3">
    <source>
        <dbReference type="EMBL" id="AUM75512.1"/>
    </source>
</evidence>
<dbReference type="EMBL" id="CP025583">
    <property type="protein sequence ID" value="AUM75512.1"/>
    <property type="molecule type" value="Genomic_DNA"/>
</dbReference>
<dbReference type="InterPro" id="IPR000620">
    <property type="entry name" value="EamA_dom"/>
</dbReference>
<feature type="transmembrane region" description="Helical" evidence="1">
    <location>
        <begin position="110"/>
        <end position="128"/>
    </location>
</feature>
<keyword evidence="1" id="KW-0812">Transmembrane</keyword>
<dbReference type="InterPro" id="IPR037185">
    <property type="entry name" value="EmrE-like"/>
</dbReference>
<feature type="transmembrane region" description="Helical" evidence="1">
    <location>
        <begin position="86"/>
        <end position="104"/>
    </location>
</feature>
<evidence type="ECO:0000256" key="1">
    <source>
        <dbReference type="SAM" id="Phobius"/>
    </source>
</evidence>
<feature type="transmembrane region" description="Helical" evidence="1">
    <location>
        <begin position="50"/>
        <end position="66"/>
    </location>
</feature>
<keyword evidence="1" id="KW-1133">Transmembrane helix</keyword>
<sequence length="306" mass="33723">MFRRSRDGMRRRQGGDQSRGIVILLLAVFCFSMMDATAKYLGEFYHPGQVVWARFMGNLAVLVIFYRSRFFPSLRSRQPMLQFWRALTQLASVSLFFTAIQFIGLAETTAIMDLNPVLITLGGALFLGEKIGWRRIMGILAAMIGALIIIRPGAGVFHPAAILPLIGAVTYASGALLTRVVRSDSLATSLIWSVMVGSVASTVAVPFFWQAIQFEHLWAFLIIGVFGAVSQALLIHAFSLAEAGAIAPFGYTGLIWAALWGFLFWGVLPDIWTVIGASIIVCAGMYIWWRETRLARQEAAHADARG</sequence>
<reference evidence="4" key="1">
    <citation type="submission" date="2017-12" db="EMBL/GenBank/DDBJ databases">
        <title>Genomic analysis of Paracoccus sp. CBA4604.</title>
        <authorList>
            <person name="Roh S.W."/>
            <person name="Kim J.Y."/>
            <person name="Kim J.S."/>
        </authorList>
    </citation>
    <scope>NUCLEOTIDE SEQUENCE [LARGE SCALE GENOMIC DNA]</scope>
    <source>
        <strain evidence="4">CBA4604</strain>
    </source>
</reference>
<dbReference type="Gene3D" id="1.10.3730.20">
    <property type="match status" value="1"/>
</dbReference>
<evidence type="ECO:0000313" key="4">
    <source>
        <dbReference type="Proteomes" id="UP000234882"/>
    </source>
</evidence>
<accession>A0A2K9MJ74</accession>
<dbReference type="RefSeq" id="WP_101500854.1">
    <property type="nucleotide sequence ID" value="NZ_CP025583.1"/>
</dbReference>
<feature type="transmembrane region" description="Helical" evidence="1">
    <location>
        <begin position="21"/>
        <end position="38"/>
    </location>
</feature>
<dbReference type="Proteomes" id="UP000234882">
    <property type="component" value="Chromosome"/>
</dbReference>
<dbReference type="KEGG" id="paru:CYR75_03790"/>
<dbReference type="PANTHER" id="PTHR22911">
    <property type="entry name" value="ACYL-MALONYL CONDENSING ENZYME-RELATED"/>
    <property type="match status" value="1"/>
</dbReference>
<feature type="transmembrane region" description="Helical" evidence="1">
    <location>
        <begin position="245"/>
        <end position="265"/>
    </location>
</feature>
<organism evidence="3 4">
    <name type="scientific">Paracoccus jeotgali</name>
    <dbReference type="NCBI Taxonomy" id="2065379"/>
    <lineage>
        <taxon>Bacteria</taxon>
        <taxon>Pseudomonadati</taxon>
        <taxon>Pseudomonadota</taxon>
        <taxon>Alphaproteobacteria</taxon>
        <taxon>Rhodobacterales</taxon>
        <taxon>Paracoccaceae</taxon>
        <taxon>Paracoccus</taxon>
    </lineage>
</organism>
<dbReference type="AlphaFoldDB" id="A0A2K9MJ74"/>
<feature type="transmembrane region" description="Helical" evidence="1">
    <location>
        <begin position="218"/>
        <end position="238"/>
    </location>
</feature>
<dbReference type="SUPFAM" id="SSF103481">
    <property type="entry name" value="Multidrug resistance efflux transporter EmrE"/>
    <property type="match status" value="2"/>
</dbReference>
<feature type="transmembrane region" description="Helical" evidence="1">
    <location>
        <begin position="190"/>
        <end position="212"/>
    </location>
</feature>
<feature type="domain" description="EamA" evidence="2">
    <location>
        <begin position="19"/>
        <end position="150"/>
    </location>
</feature>
<keyword evidence="1" id="KW-0472">Membrane</keyword>
<proteinExistence type="predicted"/>
<dbReference type="Pfam" id="PF00892">
    <property type="entry name" value="EamA"/>
    <property type="match status" value="1"/>
</dbReference>
<dbReference type="OrthoDB" id="9812899at2"/>
<dbReference type="GO" id="GO:0016020">
    <property type="term" value="C:membrane"/>
    <property type="evidence" value="ECO:0007669"/>
    <property type="project" value="InterPro"/>
</dbReference>
<gene>
    <name evidence="3" type="ORF">CYR75_03790</name>
</gene>
<name>A0A2K9MJ74_9RHOB</name>